<feature type="transmembrane region" description="Helical" evidence="2">
    <location>
        <begin position="41"/>
        <end position="67"/>
    </location>
</feature>
<dbReference type="PANTHER" id="PTHR10587">
    <property type="entry name" value="GLYCOSYL TRANSFERASE-RELATED"/>
    <property type="match status" value="1"/>
</dbReference>
<dbReference type="Pfam" id="PF22790">
    <property type="entry name" value="YkoP"/>
    <property type="match status" value="1"/>
</dbReference>
<keyword evidence="2" id="KW-0472">Membrane</keyword>
<dbReference type="Pfam" id="PF01522">
    <property type="entry name" value="Polysacc_deac_1"/>
    <property type="match status" value="1"/>
</dbReference>
<dbReference type="AlphaFoldDB" id="A0A7W8NF58"/>
<evidence type="ECO:0000313" key="4">
    <source>
        <dbReference type="EMBL" id="MBB5363360.1"/>
    </source>
</evidence>
<proteinExistence type="predicted"/>
<keyword evidence="5" id="KW-1185">Reference proteome</keyword>
<dbReference type="PROSITE" id="PS51677">
    <property type="entry name" value="NODB"/>
    <property type="match status" value="1"/>
</dbReference>
<organism evidence="4 5">
    <name type="scientific">Deinococcus humi</name>
    <dbReference type="NCBI Taxonomy" id="662880"/>
    <lineage>
        <taxon>Bacteria</taxon>
        <taxon>Thermotogati</taxon>
        <taxon>Deinococcota</taxon>
        <taxon>Deinococci</taxon>
        <taxon>Deinococcales</taxon>
        <taxon>Deinococcaceae</taxon>
        <taxon>Deinococcus</taxon>
    </lineage>
</organism>
<evidence type="ECO:0000259" key="3">
    <source>
        <dbReference type="PROSITE" id="PS51677"/>
    </source>
</evidence>
<name>A0A7W8NF58_9DEIO</name>
<protein>
    <submittedName>
        <fullName evidence="4">Peptidoglycan/xylan/chitin deacetylase (PgdA/CDA1 family)</fullName>
    </submittedName>
</protein>
<dbReference type="CDD" id="cd10959">
    <property type="entry name" value="CE4_NodB_like_3"/>
    <property type="match status" value="1"/>
</dbReference>
<feature type="domain" description="NodB homology" evidence="3">
    <location>
        <begin position="75"/>
        <end position="256"/>
    </location>
</feature>
<gene>
    <name evidence="4" type="ORF">HNQ08_002458</name>
</gene>
<feature type="region of interest" description="Disordered" evidence="1">
    <location>
        <begin position="1"/>
        <end position="30"/>
    </location>
</feature>
<dbReference type="EMBL" id="JACHFL010000005">
    <property type="protein sequence ID" value="MBB5363360.1"/>
    <property type="molecule type" value="Genomic_DNA"/>
</dbReference>
<evidence type="ECO:0000313" key="5">
    <source>
        <dbReference type="Proteomes" id="UP000552709"/>
    </source>
</evidence>
<evidence type="ECO:0000256" key="1">
    <source>
        <dbReference type="SAM" id="MobiDB-lite"/>
    </source>
</evidence>
<dbReference type="Proteomes" id="UP000552709">
    <property type="component" value="Unassembled WGS sequence"/>
</dbReference>
<keyword evidence="2" id="KW-0812">Transmembrane</keyword>
<dbReference type="GO" id="GO:0005975">
    <property type="term" value="P:carbohydrate metabolic process"/>
    <property type="evidence" value="ECO:0007669"/>
    <property type="project" value="InterPro"/>
</dbReference>
<dbReference type="Gene3D" id="3.20.20.370">
    <property type="entry name" value="Glycoside hydrolase/deacetylase"/>
    <property type="match status" value="1"/>
</dbReference>
<sequence length="442" mass="47819">MKLGTRFSAPSFLQGSGHRPAWNGREGGANGQARANSSFPWFLPLAALTVYLLLPALAVQFANTGLLREGRRKRRELALTFDDGPDPVTTPSVLDALQAEGAQATFFVIAGRASEHPQLIARMLAEGHEVAAHAEKHVHAWIRTPWGGALDVTRAVRRVARVTGQPVRYHRPPHGAYTLSTVLGQRAAGVQGVHWSVEGQDWRADLTPEAVGERLLRRIGPGSIVVLHDAGPGAAKTVPMLPGLLQELKSRGYTFKTVSGLEGATPVDGAALRRRAFIALDRVFDRMGKIQPTAGRVDNLFRTGASAFPLEGVTLADGTPVPKGAPCAEFHVNNPLMVDLGISRPSIRQAQRDYRLVAEDLVRRPDLRGAQYVFCLSAVSPLMAVMGFETYDLPPADAHRLRLWARVMRWGYAGAPKVAEPRLSILSRAAFLAQYGNGGSGQ</sequence>
<dbReference type="InterPro" id="IPR050248">
    <property type="entry name" value="Polysacc_deacetylase_ArnD"/>
</dbReference>
<dbReference type="PANTHER" id="PTHR10587:SF137">
    <property type="entry name" value="4-DEOXY-4-FORMAMIDO-L-ARABINOSE-PHOSPHOUNDECAPRENOL DEFORMYLASE ARND-RELATED"/>
    <property type="match status" value="1"/>
</dbReference>
<dbReference type="InterPro" id="IPR054467">
    <property type="entry name" value="YkoP-like_dom"/>
</dbReference>
<dbReference type="RefSeq" id="WP_342355693.1">
    <property type="nucleotide sequence ID" value="NZ_JACHFL010000005.1"/>
</dbReference>
<dbReference type="SUPFAM" id="SSF88713">
    <property type="entry name" value="Glycoside hydrolase/deacetylase"/>
    <property type="match status" value="1"/>
</dbReference>
<comment type="caution">
    <text evidence="4">The sequence shown here is derived from an EMBL/GenBank/DDBJ whole genome shotgun (WGS) entry which is preliminary data.</text>
</comment>
<accession>A0A7W8NF58</accession>
<evidence type="ECO:0000256" key="2">
    <source>
        <dbReference type="SAM" id="Phobius"/>
    </source>
</evidence>
<dbReference type="GO" id="GO:0016810">
    <property type="term" value="F:hydrolase activity, acting on carbon-nitrogen (but not peptide) bonds"/>
    <property type="evidence" value="ECO:0007669"/>
    <property type="project" value="InterPro"/>
</dbReference>
<dbReference type="InterPro" id="IPR011330">
    <property type="entry name" value="Glyco_hydro/deAcase_b/a-brl"/>
</dbReference>
<keyword evidence="2" id="KW-1133">Transmembrane helix</keyword>
<dbReference type="InterPro" id="IPR002509">
    <property type="entry name" value="NODB_dom"/>
</dbReference>
<reference evidence="4 5" key="1">
    <citation type="submission" date="2020-08" db="EMBL/GenBank/DDBJ databases">
        <title>Genomic Encyclopedia of Type Strains, Phase IV (KMG-IV): sequencing the most valuable type-strain genomes for metagenomic binning, comparative biology and taxonomic classification.</title>
        <authorList>
            <person name="Goeker M."/>
        </authorList>
    </citation>
    <scope>NUCLEOTIDE SEQUENCE [LARGE SCALE GENOMIC DNA]</scope>
    <source>
        <strain evidence="4 5">DSM 27939</strain>
    </source>
</reference>